<dbReference type="RefSeq" id="WP_213494341.1">
    <property type="nucleotide sequence ID" value="NZ_CP074694.1"/>
</dbReference>
<dbReference type="KEGG" id="tsph:KIH39_16605"/>
<evidence type="ECO:0000313" key="2">
    <source>
        <dbReference type="Proteomes" id="UP000676194"/>
    </source>
</evidence>
<keyword evidence="2" id="KW-1185">Reference proteome</keyword>
<gene>
    <name evidence="1" type="ORF">KIH39_16605</name>
</gene>
<protein>
    <submittedName>
        <fullName evidence="1">Uncharacterized protein</fullName>
    </submittedName>
</protein>
<dbReference type="EMBL" id="CP074694">
    <property type="protein sequence ID" value="QVL30470.1"/>
    <property type="molecule type" value="Genomic_DNA"/>
</dbReference>
<dbReference type="Proteomes" id="UP000676194">
    <property type="component" value="Chromosome"/>
</dbReference>
<reference evidence="1" key="1">
    <citation type="submission" date="2021-05" db="EMBL/GenBank/DDBJ databases">
        <title>Complete genome sequence of the cellulolytic planctomycete Telmatocola sphagniphila SP2T and characterization of the first cellulase from planctomycetes.</title>
        <authorList>
            <person name="Rakitin A.L."/>
            <person name="Beletsky A.V."/>
            <person name="Naumoff D.G."/>
            <person name="Kulichevskaya I.S."/>
            <person name="Mardanov A.V."/>
            <person name="Ravin N.V."/>
            <person name="Dedysh S.N."/>
        </authorList>
    </citation>
    <scope>NUCLEOTIDE SEQUENCE</scope>
    <source>
        <strain evidence="1">SP2T</strain>
    </source>
</reference>
<evidence type="ECO:0000313" key="1">
    <source>
        <dbReference type="EMBL" id="QVL30470.1"/>
    </source>
</evidence>
<accession>A0A8E6B4X9</accession>
<dbReference type="AlphaFoldDB" id="A0A8E6B4X9"/>
<proteinExistence type="predicted"/>
<organism evidence="1 2">
    <name type="scientific">Telmatocola sphagniphila</name>
    <dbReference type="NCBI Taxonomy" id="1123043"/>
    <lineage>
        <taxon>Bacteria</taxon>
        <taxon>Pseudomonadati</taxon>
        <taxon>Planctomycetota</taxon>
        <taxon>Planctomycetia</taxon>
        <taxon>Gemmatales</taxon>
        <taxon>Gemmataceae</taxon>
    </lineage>
</organism>
<name>A0A8E6B4X9_9BACT</name>
<sequence>MIWSHLRNAVALLLLITCRTPSSISQESSTLDKAATLTEIRDAIDWSKLPLPAGAKPGRIGLSMYSLEVSGNFQELAAFFQKNLPSAGWKEDQTPIPGIDQKSFLFLNFDKGGIRLSISGYRLDPARPVSITISNLGNVDLRKLAKPSDAKFLNNGRSVALYTTASSPEQAADFCRKALEKNGWKEAPADSAIFFAKQGRILLRFLQNAMEISVISAKNASGLTEVTISSGVRKTFDASEVRKVLTPKEVAVAANEKEYLALLDLRKLPLIKDAKKRDRQIEPIASSTTVQCQAHGTLEEAIHFYRKQMVENDWREVQTDTAIPNQISMLFEKQGYRVAVGLSQKMKEDVQIGIVNQGNVDLRQLPYPSGTEIPPERADTFNSKTTLSEPDTVQFFKTELKKLGWQELEARGRANYQFFQKASLLRLEIQKNSEGATAIEISTGLIAVK</sequence>